<gene>
    <name evidence="2" type="primary">LOC111940373</name>
</gene>
<dbReference type="Proteomes" id="UP000694410">
    <property type="component" value="Unplaced"/>
</dbReference>
<feature type="compositionally biased region" description="Basic and acidic residues" evidence="1">
    <location>
        <begin position="285"/>
        <end position="294"/>
    </location>
</feature>
<accession>A0A8C0ZKA8</accession>
<keyword evidence="3" id="KW-1185">Reference proteome</keyword>
<evidence type="ECO:0000313" key="2">
    <source>
        <dbReference type="Ensembl" id="ENSCCEP00000026561.1"/>
    </source>
</evidence>
<sequence length="294" mass="31744">MRATQGSKPGQPGVYGLAPKAQPKAGLGTAQEVISAGSALRAGLEALTFLSLQMRPPTSSDSFSSRFLGQILQLSLVKYPLKLLQKASVWIGFVFPVGTLRSKLCPQSPSRPGLLARKRRGKLVRLLLSVTPTRIQNFLGYLPVDWGQTNMSKEIREALINPASKASKRKRDDVALEEQESWFMVLERDLPEDDSEDPTYEPSEEESDSNEYQSENDTDLELEEQGGVTVLEPSAVQGSVLPPGAEDPAVASSGEDVPDVASGDAQKPRGDGSEQEADTACDTSMSHDGENQEA</sequence>
<protein>
    <submittedName>
        <fullName evidence="2">Uncharacterized LOC111940373</fullName>
    </submittedName>
</protein>
<proteinExistence type="predicted"/>
<dbReference type="AlphaFoldDB" id="A0A8C0ZKA8"/>
<dbReference type="Ensembl" id="ENSCCET00000039452.1">
    <property type="protein sequence ID" value="ENSCCEP00000026561.1"/>
    <property type="gene ID" value="ENSCCEG00000023282.1"/>
</dbReference>
<feature type="compositionally biased region" description="Acidic residues" evidence="1">
    <location>
        <begin position="190"/>
        <end position="224"/>
    </location>
</feature>
<dbReference type="Ensembl" id="ENSCCET00000039451.1">
    <property type="protein sequence ID" value="ENSCCEP00000026560.1"/>
    <property type="gene ID" value="ENSCCEG00000023282.1"/>
</dbReference>
<evidence type="ECO:0000313" key="3">
    <source>
        <dbReference type="Proteomes" id="UP000694410"/>
    </source>
</evidence>
<name>A0A8C0ZKA8_CYACU</name>
<reference evidence="2" key="1">
    <citation type="submission" date="2025-05" db="UniProtKB">
        <authorList>
            <consortium name="Ensembl"/>
        </authorList>
    </citation>
    <scope>IDENTIFICATION</scope>
</reference>
<evidence type="ECO:0000256" key="1">
    <source>
        <dbReference type="SAM" id="MobiDB-lite"/>
    </source>
</evidence>
<organism evidence="2 3">
    <name type="scientific">Cyanistes caeruleus</name>
    <name type="common">Eurasian blue tit</name>
    <name type="synonym">Parus caeruleus</name>
    <dbReference type="NCBI Taxonomy" id="156563"/>
    <lineage>
        <taxon>Eukaryota</taxon>
        <taxon>Metazoa</taxon>
        <taxon>Chordata</taxon>
        <taxon>Craniata</taxon>
        <taxon>Vertebrata</taxon>
        <taxon>Euteleostomi</taxon>
        <taxon>Archelosauria</taxon>
        <taxon>Archosauria</taxon>
        <taxon>Dinosauria</taxon>
        <taxon>Saurischia</taxon>
        <taxon>Theropoda</taxon>
        <taxon>Coelurosauria</taxon>
        <taxon>Aves</taxon>
        <taxon>Neognathae</taxon>
        <taxon>Neoaves</taxon>
        <taxon>Telluraves</taxon>
        <taxon>Australaves</taxon>
        <taxon>Passeriformes</taxon>
        <taxon>Paridae</taxon>
        <taxon>Cyanistes</taxon>
    </lineage>
</organism>
<feature type="region of interest" description="Disordered" evidence="1">
    <location>
        <begin position="184"/>
        <end position="294"/>
    </location>
</feature>